<proteinExistence type="predicted"/>
<gene>
    <name evidence="1" type="ORF">LTR62_005364</name>
</gene>
<evidence type="ECO:0008006" key="3">
    <source>
        <dbReference type="Google" id="ProtNLM"/>
    </source>
</evidence>
<accession>A0AAN7TDY0</accession>
<dbReference type="InterPro" id="IPR015075">
    <property type="entry name" value="AtaL"/>
</dbReference>
<dbReference type="CDD" id="cd08863">
    <property type="entry name" value="SRPBCC_DUF1857"/>
    <property type="match status" value="1"/>
</dbReference>
<evidence type="ECO:0000313" key="1">
    <source>
        <dbReference type="EMBL" id="KAK5110989.1"/>
    </source>
</evidence>
<dbReference type="AlphaFoldDB" id="A0AAN7TDY0"/>
<dbReference type="InterPro" id="IPR023393">
    <property type="entry name" value="START-like_dom_sf"/>
</dbReference>
<dbReference type="Pfam" id="PF08982">
    <property type="entry name" value="AtaL"/>
    <property type="match status" value="1"/>
</dbReference>
<dbReference type="SUPFAM" id="SSF55961">
    <property type="entry name" value="Bet v1-like"/>
    <property type="match status" value="1"/>
</dbReference>
<sequence length="160" mass="17895">MVTLHIASTAPINPINTTPALTRTQVWQGLQRKIRQAQDFVPVILNTEVLSDQANEVIRVATFAIPGKSRYQVREVCISYEPTRVDFLQPDGAVITNTISDGPGGQLFMTYTFEFRYPDIHEGSEEAGEKRTEHVRMAAMAVESSIKAMRRMVEKGELGN</sequence>
<evidence type="ECO:0000313" key="2">
    <source>
        <dbReference type="Proteomes" id="UP001310890"/>
    </source>
</evidence>
<dbReference type="Proteomes" id="UP001310890">
    <property type="component" value="Unassembled WGS sequence"/>
</dbReference>
<dbReference type="Gene3D" id="3.30.530.20">
    <property type="match status" value="1"/>
</dbReference>
<comment type="caution">
    <text evidence="1">The sequence shown here is derived from an EMBL/GenBank/DDBJ whole genome shotgun (WGS) entry which is preliminary data.</text>
</comment>
<name>A0AAN7TDY0_9PEZI</name>
<dbReference type="EMBL" id="JAVRRL010000043">
    <property type="protein sequence ID" value="KAK5110989.1"/>
    <property type="molecule type" value="Genomic_DNA"/>
</dbReference>
<reference evidence="1" key="1">
    <citation type="submission" date="2023-08" db="EMBL/GenBank/DDBJ databases">
        <title>Black Yeasts Isolated from many extreme environments.</title>
        <authorList>
            <person name="Coleine C."/>
            <person name="Stajich J.E."/>
            <person name="Selbmann L."/>
        </authorList>
    </citation>
    <scope>NUCLEOTIDE SEQUENCE</scope>
    <source>
        <strain evidence="1">CCFEE 5401</strain>
    </source>
</reference>
<protein>
    <recommendedName>
        <fullName evidence="3">DUF1857-domain-containing protein</fullName>
    </recommendedName>
</protein>
<organism evidence="1 2">
    <name type="scientific">Meristemomyces frigidus</name>
    <dbReference type="NCBI Taxonomy" id="1508187"/>
    <lineage>
        <taxon>Eukaryota</taxon>
        <taxon>Fungi</taxon>
        <taxon>Dikarya</taxon>
        <taxon>Ascomycota</taxon>
        <taxon>Pezizomycotina</taxon>
        <taxon>Dothideomycetes</taxon>
        <taxon>Dothideomycetidae</taxon>
        <taxon>Mycosphaerellales</taxon>
        <taxon>Teratosphaeriaceae</taxon>
        <taxon>Meristemomyces</taxon>
    </lineage>
</organism>